<feature type="transmembrane region" description="Helical" evidence="8">
    <location>
        <begin position="53"/>
        <end position="78"/>
    </location>
</feature>
<feature type="transmembrane region" description="Helical" evidence="8">
    <location>
        <begin position="329"/>
        <end position="353"/>
    </location>
</feature>
<dbReference type="Gene3D" id="1.10.3720.10">
    <property type="entry name" value="MetI-like"/>
    <property type="match status" value="2"/>
</dbReference>
<feature type="transmembrane region" description="Helical" evidence="8">
    <location>
        <begin position="85"/>
        <end position="106"/>
    </location>
</feature>
<proteinExistence type="inferred from homology"/>
<dbReference type="InterPro" id="IPR035906">
    <property type="entry name" value="MetI-like_sf"/>
</dbReference>
<evidence type="ECO:0000256" key="1">
    <source>
        <dbReference type="ARBA" id="ARBA00004429"/>
    </source>
</evidence>
<sequence>MMRRWNPWLVTAVLASLVMLAPVVALAFSALQGSAGLWEHLWANVLPVALRNTVMLLLGVGVLVTVLGTGSAWLVTAYRFPGQRLLSWALLLPLAVPTYIAAYAYLDVLHPLGPVQGLIRELLGYSSPREFRLPDIRHLAGCIVLLGFVLYPYVYLTTRALFMTQAAGLLEAARTLGATPAQLFRQVALPLARPAIAVGVALALLEALNDIGASEFLGVQTLTVAIYTTWVSRGDLPGAAQIALAMLLLVAVLLMLEKHGRRRQRYASTLRPRPMQPQTLRGARAALAFALGALPVLVGFVVPAAYLAWEAMQRVRDAGVSPQLLGALQNTLGIALAATAVVMVVGLAVAWALRLAQVRRGGRLASACSRITSLGYAIPGTVLAIGLLVPMGALDAVFAELRSVIDGGRAQMLLMGSTIALVVAYSLRFLAISVGGIEAGLARVPQSLDQAAANLGESAGGMLRRVHLPLLRPAFAAAALLVFVDTMKELPATLVLRPMNFETLATWLYAEAARGTYEEGAVAALLIVLSGLLPVILLARAGAAHGVRS</sequence>
<dbReference type="RefSeq" id="WP_057631862.1">
    <property type="nucleotide sequence ID" value="NZ_LDJI01000004.1"/>
</dbReference>
<accession>A0A0R0CJF0</accession>
<feature type="transmembrane region" description="Helical" evidence="8">
    <location>
        <begin position="521"/>
        <end position="539"/>
    </location>
</feature>
<evidence type="ECO:0000256" key="4">
    <source>
        <dbReference type="ARBA" id="ARBA00022519"/>
    </source>
</evidence>
<dbReference type="EMBL" id="LDJI01000004">
    <property type="protein sequence ID" value="KRG65975.1"/>
    <property type="molecule type" value="Genomic_DNA"/>
</dbReference>
<keyword evidence="7 8" id="KW-0472">Membrane</keyword>
<feature type="transmembrane region" description="Helical" evidence="8">
    <location>
        <begin position="285"/>
        <end position="309"/>
    </location>
</feature>
<evidence type="ECO:0000313" key="10">
    <source>
        <dbReference type="EMBL" id="KRG65975.1"/>
    </source>
</evidence>
<dbReference type="STRING" id="405444.ABB26_01815"/>
<dbReference type="PANTHER" id="PTHR43357:SF3">
    <property type="entry name" value="FE(3+)-TRANSPORT SYSTEM PERMEASE PROTEIN FBPB 2"/>
    <property type="match status" value="1"/>
</dbReference>
<keyword evidence="6 8" id="KW-1133">Transmembrane helix</keyword>
<dbReference type="PANTHER" id="PTHR43357">
    <property type="entry name" value="INNER MEMBRANE ABC TRANSPORTER PERMEASE PROTEIN YDCV"/>
    <property type="match status" value="1"/>
</dbReference>
<feature type="domain" description="ABC transmembrane type-1" evidence="9">
    <location>
        <begin position="328"/>
        <end position="538"/>
    </location>
</feature>
<evidence type="ECO:0000256" key="8">
    <source>
        <dbReference type="RuleBase" id="RU363032"/>
    </source>
</evidence>
<evidence type="ECO:0000256" key="3">
    <source>
        <dbReference type="ARBA" id="ARBA00022475"/>
    </source>
</evidence>
<dbReference type="GO" id="GO:0005886">
    <property type="term" value="C:plasma membrane"/>
    <property type="evidence" value="ECO:0007669"/>
    <property type="project" value="UniProtKB-SubCell"/>
</dbReference>
<keyword evidence="5 8" id="KW-0812">Transmembrane</keyword>
<protein>
    <submittedName>
        <fullName evidence="10">Iron ABC transporter permease</fullName>
    </submittedName>
</protein>
<dbReference type="PROSITE" id="PS50928">
    <property type="entry name" value="ABC_TM1"/>
    <property type="match status" value="2"/>
</dbReference>
<dbReference type="AlphaFoldDB" id="A0A0R0CJF0"/>
<dbReference type="SUPFAM" id="SSF161098">
    <property type="entry name" value="MetI-like"/>
    <property type="match status" value="2"/>
</dbReference>
<keyword evidence="2 8" id="KW-0813">Transport</keyword>
<dbReference type="Proteomes" id="UP000050864">
    <property type="component" value="Unassembled WGS sequence"/>
</dbReference>
<evidence type="ECO:0000256" key="5">
    <source>
        <dbReference type="ARBA" id="ARBA00022692"/>
    </source>
</evidence>
<evidence type="ECO:0000256" key="6">
    <source>
        <dbReference type="ARBA" id="ARBA00022989"/>
    </source>
</evidence>
<gene>
    <name evidence="10" type="ORF">ABB26_01815</name>
</gene>
<evidence type="ECO:0000256" key="7">
    <source>
        <dbReference type="ARBA" id="ARBA00023136"/>
    </source>
</evidence>
<keyword evidence="11" id="KW-1185">Reference proteome</keyword>
<comment type="subcellular location">
    <subcellularLocation>
        <location evidence="1">Cell inner membrane</location>
        <topology evidence="1">Multi-pass membrane protein</topology>
    </subcellularLocation>
    <subcellularLocation>
        <location evidence="8">Cell membrane</location>
        <topology evidence="8">Multi-pass membrane protein</topology>
    </subcellularLocation>
</comment>
<feature type="transmembrane region" description="Helical" evidence="8">
    <location>
        <begin position="238"/>
        <end position="256"/>
    </location>
</feature>
<dbReference type="FunFam" id="1.10.3720.10:FF:000088">
    <property type="entry name" value="Iron(III) ABC transporter, permease protein"/>
    <property type="match status" value="1"/>
</dbReference>
<keyword evidence="3" id="KW-1003">Cell membrane</keyword>
<dbReference type="PATRIC" id="fig|405444.3.peg.2772"/>
<feature type="domain" description="ABC transmembrane type-1" evidence="9">
    <location>
        <begin position="50"/>
        <end position="257"/>
    </location>
</feature>
<keyword evidence="4" id="KW-0997">Cell inner membrane</keyword>
<feature type="transmembrane region" description="Helical" evidence="8">
    <location>
        <begin position="136"/>
        <end position="156"/>
    </location>
</feature>
<dbReference type="CDD" id="cd06261">
    <property type="entry name" value="TM_PBP2"/>
    <property type="match status" value="2"/>
</dbReference>
<comment type="caution">
    <text evidence="10">The sequence shown here is derived from an EMBL/GenBank/DDBJ whole genome shotgun (WGS) entry which is preliminary data.</text>
</comment>
<comment type="similarity">
    <text evidence="8">Belongs to the binding-protein-dependent transport system permease family.</text>
</comment>
<reference evidence="10 11" key="1">
    <citation type="submission" date="2015-05" db="EMBL/GenBank/DDBJ databases">
        <title>Genome sequencing and analysis of members of genus Stenotrophomonas.</title>
        <authorList>
            <person name="Patil P.P."/>
            <person name="Midha S."/>
            <person name="Patil P.B."/>
        </authorList>
    </citation>
    <scope>NUCLEOTIDE SEQUENCE [LARGE SCALE GENOMIC DNA]</scope>
    <source>
        <strain evidence="10 11">DSM 18929</strain>
    </source>
</reference>
<dbReference type="Pfam" id="PF00528">
    <property type="entry name" value="BPD_transp_1"/>
    <property type="match status" value="2"/>
</dbReference>
<organism evidence="10 11">
    <name type="scientific">Stenotrophomonas humi</name>
    <dbReference type="NCBI Taxonomy" id="405444"/>
    <lineage>
        <taxon>Bacteria</taxon>
        <taxon>Pseudomonadati</taxon>
        <taxon>Pseudomonadota</taxon>
        <taxon>Gammaproteobacteria</taxon>
        <taxon>Lysobacterales</taxon>
        <taxon>Lysobacteraceae</taxon>
        <taxon>Stenotrophomonas</taxon>
    </lineage>
</organism>
<dbReference type="InterPro" id="IPR000515">
    <property type="entry name" value="MetI-like"/>
</dbReference>
<evidence type="ECO:0000256" key="2">
    <source>
        <dbReference type="ARBA" id="ARBA00022448"/>
    </source>
</evidence>
<name>A0A0R0CJF0_9GAMM</name>
<feature type="transmembrane region" description="Helical" evidence="8">
    <location>
        <begin position="374"/>
        <end position="393"/>
    </location>
</feature>
<evidence type="ECO:0000259" key="9">
    <source>
        <dbReference type="PROSITE" id="PS50928"/>
    </source>
</evidence>
<evidence type="ECO:0000313" key="11">
    <source>
        <dbReference type="Proteomes" id="UP000050864"/>
    </source>
</evidence>
<feature type="transmembrane region" description="Helical" evidence="8">
    <location>
        <begin position="413"/>
        <end position="437"/>
    </location>
</feature>
<feature type="transmembrane region" description="Helical" evidence="8">
    <location>
        <begin position="191"/>
        <end position="208"/>
    </location>
</feature>
<dbReference type="OrthoDB" id="9790211at2"/>
<dbReference type="GO" id="GO:0055085">
    <property type="term" value="P:transmembrane transport"/>
    <property type="evidence" value="ECO:0007669"/>
    <property type="project" value="InterPro"/>
</dbReference>